<dbReference type="PROSITE" id="PS50217">
    <property type="entry name" value="BZIP"/>
    <property type="match status" value="1"/>
</dbReference>
<accession>A0AA38SEC3</accession>
<sequence length="594" mass="65983">MNSNNPFNLYTSLDMAQYQLLSPSGSPAEAAKNTILNRPIKTESLTASLLPAQSMSGPSFDYESYQQATGLVPGSIANTHAINQSLYGNGFLSNIDTASDFNFNSPLPQASPFASPLTDAMDTANATPVRQTVDPSRLQSEANSQSSSTNMRVYNGFHTNQAAAAAEAAKLKIKAEAQQIQQQQIIQQQQQQQQQRHAAQSAKPQRPKVQPPTDPLLEQKITHVLNQFRQQESSNSDFQSPESPEDANRSQSKDLDDMDEDERLLNSEEGKKLTPKERRQLRNKVSARHFRKRRKEMIGDLEETNQNLEREVSILKQEKEKLISDYQNLRKFVEHMISTPNFAGYMQEQVLGLATQQNSVASPQVAQPRQRQRSQQTPQFSMPMIPEQSHQTLQLADVLTEDALFNDESMNDFAGMPVLSTQNSNEFDMFGDNTQIFAVMDTPQPSIDISALSGKTSNFVGQQQEFDSQDEKVEMPPLEKGPAPVAQPVVVEKLAASPLADDDFENDPAFALYHQATDATNAGANDKPVEFDTAGLSHVDIFGGIEPEKVFERYELVDASEEEVGAVLAMERVQRISSTIEVVTARLELMTINL</sequence>
<feature type="region of interest" description="Disordered" evidence="2">
    <location>
        <begin position="129"/>
        <end position="151"/>
    </location>
</feature>
<keyword evidence="5" id="KW-1185">Reference proteome</keyword>
<keyword evidence="1" id="KW-0175">Coiled coil</keyword>
<protein>
    <submittedName>
        <fullName evidence="4">BZIP transcription factor, bZIP-1</fullName>
    </submittedName>
</protein>
<dbReference type="InterPro" id="IPR004827">
    <property type="entry name" value="bZIP"/>
</dbReference>
<reference evidence="4" key="1">
    <citation type="submission" date="2022-07" db="EMBL/GenBank/DDBJ databases">
        <title>Fungi with potential for degradation of polypropylene.</title>
        <authorList>
            <person name="Gostincar C."/>
        </authorList>
    </citation>
    <scope>NUCLEOTIDE SEQUENCE</scope>
    <source>
        <strain evidence="4">EXF-13287</strain>
    </source>
</reference>
<organism evidence="4 5">
    <name type="scientific">Coniochaeta hoffmannii</name>
    <dbReference type="NCBI Taxonomy" id="91930"/>
    <lineage>
        <taxon>Eukaryota</taxon>
        <taxon>Fungi</taxon>
        <taxon>Dikarya</taxon>
        <taxon>Ascomycota</taxon>
        <taxon>Pezizomycotina</taxon>
        <taxon>Sordariomycetes</taxon>
        <taxon>Sordariomycetidae</taxon>
        <taxon>Coniochaetales</taxon>
        <taxon>Coniochaetaceae</taxon>
        <taxon>Coniochaeta</taxon>
    </lineage>
</organism>
<feature type="domain" description="BZIP" evidence="3">
    <location>
        <begin position="276"/>
        <end position="336"/>
    </location>
</feature>
<dbReference type="GO" id="GO:0003700">
    <property type="term" value="F:DNA-binding transcription factor activity"/>
    <property type="evidence" value="ECO:0007669"/>
    <property type="project" value="InterPro"/>
</dbReference>
<feature type="region of interest" description="Disordered" evidence="2">
    <location>
        <begin position="191"/>
        <end position="214"/>
    </location>
</feature>
<feature type="compositionally biased region" description="Low complexity" evidence="2">
    <location>
        <begin position="191"/>
        <end position="203"/>
    </location>
</feature>
<dbReference type="Gene3D" id="1.20.5.170">
    <property type="match status" value="1"/>
</dbReference>
<dbReference type="AlphaFoldDB" id="A0AA38SEC3"/>
<evidence type="ECO:0000313" key="5">
    <source>
        <dbReference type="Proteomes" id="UP001174691"/>
    </source>
</evidence>
<feature type="coiled-coil region" evidence="1">
    <location>
        <begin position="291"/>
        <end position="325"/>
    </location>
</feature>
<evidence type="ECO:0000259" key="3">
    <source>
        <dbReference type="PROSITE" id="PS50217"/>
    </source>
</evidence>
<feature type="compositionally biased region" description="Basic and acidic residues" evidence="2">
    <location>
        <begin position="246"/>
        <end position="255"/>
    </location>
</feature>
<evidence type="ECO:0000256" key="2">
    <source>
        <dbReference type="SAM" id="MobiDB-lite"/>
    </source>
</evidence>
<dbReference type="Pfam" id="PF00170">
    <property type="entry name" value="bZIP_1"/>
    <property type="match status" value="1"/>
</dbReference>
<dbReference type="SMART" id="SM00338">
    <property type="entry name" value="BRLZ"/>
    <property type="match status" value="1"/>
</dbReference>
<evidence type="ECO:0000256" key="1">
    <source>
        <dbReference type="SAM" id="Coils"/>
    </source>
</evidence>
<gene>
    <name evidence="4" type="ORF">NKR19_g595</name>
</gene>
<feature type="compositionally biased region" description="Polar residues" evidence="2">
    <location>
        <begin position="230"/>
        <end position="242"/>
    </location>
</feature>
<comment type="caution">
    <text evidence="4">The sequence shown here is derived from an EMBL/GenBank/DDBJ whole genome shotgun (WGS) entry which is preliminary data.</text>
</comment>
<proteinExistence type="predicted"/>
<feature type="region of interest" description="Disordered" evidence="2">
    <location>
        <begin position="230"/>
        <end position="289"/>
    </location>
</feature>
<name>A0AA38SEC3_9PEZI</name>
<evidence type="ECO:0000313" key="4">
    <source>
        <dbReference type="EMBL" id="KAJ9165300.1"/>
    </source>
</evidence>
<dbReference type="Proteomes" id="UP001174691">
    <property type="component" value="Unassembled WGS sequence"/>
</dbReference>
<dbReference type="SUPFAM" id="SSF57959">
    <property type="entry name" value="Leucine zipper domain"/>
    <property type="match status" value="1"/>
</dbReference>
<feature type="compositionally biased region" description="Basic and acidic residues" evidence="2">
    <location>
        <begin position="263"/>
        <end position="280"/>
    </location>
</feature>
<dbReference type="InterPro" id="IPR046347">
    <property type="entry name" value="bZIP_sf"/>
</dbReference>
<dbReference type="EMBL" id="JANBVN010000005">
    <property type="protein sequence ID" value="KAJ9165300.1"/>
    <property type="molecule type" value="Genomic_DNA"/>
</dbReference>